<dbReference type="Proteomes" id="UP000236738">
    <property type="component" value="Unassembled WGS sequence"/>
</dbReference>
<proteinExistence type="predicted"/>
<evidence type="ECO:0000259" key="1">
    <source>
        <dbReference type="Pfam" id="PF00501"/>
    </source>
</evidence>
<accession>A0A1H5W7J6</accession>
<dbReference type="InterPro" id="IPR042099">
    <property type="entry name" value="ANL_N_sf"/>
</dbReference>
<dbReference type="PANTHER" id="PTHR45527:SF1">
    <property type="entry name" value="FATTY ACID SYNTHASE"/>
    <property type="match status" value="1"/>
</dbReference>
<dbReference type="Gene3D" id="3.30.300.30">
    <property type="match status" value="1"/>
</dbReference>
<sequence length="481" mass="54888">MNSFIKNLHQSFSQNSDQICISIDGENFKYSEVLYFSEQIRHQLQAVNSQNIGIYLSDDVFMYASILAVWHEGKTYVPLHPEFPLSKNLSVIQQAKIETVLTSIEIKDDFGLKLIDSRKDFNKIPTPPKDSALENNAYILFTSGSTGNPKGVPITFSNLYYFSESFHEIFGKLSPEDSVLQMFELTFDLSVMSYLIPWLNGAKVVGLHKKETKSLQILDLLEADEITVALMVPSILNLIFPYLDDSIKNSSLRLNLFCGEALLVKQIENWRGFIPNAKIYNVYGPTENTIFCTFYEINENIKEKNGIISIGKSLPNSTMSFIDENSDEGELLLSGQLLTKFYWENESKTKETFLEIDGNRFYKTGDYCLKDTDGDFFYTNRIDFQAKINGFRVELSEIEFFANQKLKQGISLATTSKDSNGNDFLVLFTNDLEIKEQELLDYLLQNLAGYSIPSKVIKIAEFPHNTSGKIDRPQLKKNYNL</sequence>
<dbReference type="PANTHER" id="PTHR45527">
    <property type="entry name" value="NONRIBOSOMAL PEPTIDE SYNTHETASE"/>
    <property type="match status" value="1"/>
</dbReference>
<organism evidence="2 3">
    <name type="scientific">Halpernia humi</name>
    <dbReference type="NCBI Taxonomy" id="493375"/>
    <lineage>
        <taxon>Bacteria</taxon>
        <taxon>Pseudomonadati</taxon>
        <taxon>Bacteroidota</taxon>
        <taxon>Flavobacteriia</taxon>
        <taxon>Flavobacteriales</taxon>
        <taxon>Weeksellaceae</taxon>
        <taxon>Chryseobacterium group</taxon>
        <taxon>Halpernia</taxon>
    </lineage>
</organism>
<keyword evidence="3" id="KW-1185">Reference proteome</keyword>
<dbReference type="InterPro" id="IPR020845">
    <property type="entry name" value="AMP-binding_CS"/>
</dbReference>
<dbReference type="InterPro" id="IPR045851">
    <property type="entry name" value="AMP-bd_C_sf"/>
</dbReference>
<dbReference type="GO" id="GO:0005737">
    <property type="term" value="C:cytoplasm"/>
    <property type="evidence" value="ECO:0007669"/>
    <property type="project" value="TreeGrafter"/>
</dbReference>
<dbReference type="InterPro" id="IPR000873">
    <property type="entry name" value="AMP-dep_synth/lig_dom"/>
</dbReference>
<feature type="domain" description="AMP-dependent synthetase/ligase" evidence="1">
    <location>
        <begin position="11"/>
        <end position="343"/>
    </location>
</feature>
<dbReference type="GO" id="GO:0044550">
    <property type="term" value="P:secondary metabolite biosynthetic process"/>
    <property type="evidence" value="ECO:0007669"/>
    <property type="project" value="TreeGrafter"/>
</dbReference>
<evidence type="ECO:0000313" key="3">
    <source>
        <dbReference type="Proteomes" id="UP000236738"/>
    </source>
</evidence>
<dbReference type="RefSeq" id="WP_103913127.1">
    <property type="nucleotide sequence ID" value="NZ_FNUS01000002.1"/>
</dbReference>
<protein>
    <submittedName>
        <fullName evidence="2">Amino acid adenylation domain-containing protein</fullName>
    </submittedName>
</protein>
<dbReference type="GO" id="GO:0031177">
    <property type="term" value="F:phosphopantetheine binding"/>
    <property type="evidence" value="ECO:0007669"/>
    <property type="project" value="TreeGrafter"/>
</dbReference>
<dbReference type="AlphaFoldDB" id="A0A1H5W7J6"/>
<dbReference type="GO" id="GO:0043041">
    <property type="term" value="P:amino acid activation for nonribosomal peptide biosynthetic process"/>
    <property type="evidence" value="ECO:0007669"/>
    <property type="project" value="TreeGrafter"/>
</dbReference>
<evidence type="ECO:0000313" key="2">
    <source>
        <dbReference type="EMBL" id="SEF95370.1"/>
    </source>
</evidence>
<dbReference type="Gene3D" id="3.40.50.12780">
    <property type="entry name" value="N-terminal domain of ligase-like"/>
    <property type="match status" value="1"/>
</dbReference>
<reference evidence="3" key="1">
    <citation type="submission" date="2016-10" db="EMBL/GenBank/DDBJ databases">
        <authorList>
            <person name="Varghese N."/>
            <person name="Submissions S."/>
        </authorList>
    </citation>
    <scope>NUCLEOTIDE SEQUENCE [LARGE SCALE GENOMIC DNA]</scope>
    <source>
        <strain evidence="3">DSM 21580</strain>
    </source>
</reference>
<gene>
    <name evidence="2" type="ORF">SAMN05421847_1122</name>
</gene>
<dbReference type="OrthoDB" id="4317020at2"/>
<name>A0A1H5W7J6_9FLAO</name>
<dbReference type="SUPFAM" id="SSF56801">
    <property type="entry name" value="Acetyl-CoA synthetase-like"/>
    <property type="match status" value="1"/>
</dbReference>
<dbReference type="Pfam" id="PF00501">
    <property type="entry name" value="AMP-binding"/>
    <property type="match status" value="1"/>
</dbReference>
<dbReference type="PROSITE" id="PS00455">
    <property type="entry name" value="AMP_BINDING"/>
    <property type="match status" value="1"/>
</dbReference>
<dbReference type="EMBL" id="FNUS01000002">
    <property type="protein sequence ID" value="SEF95370.1"/>
    <property type="molecule type" value="Genomic_DNA"/>
</dbReference>